<dbReference type="GO" id="GO:0005840">
    <property type="term" value="C:ribosome"/>
    <property type="evidence" value="ECO:0007669"/>
    <property type="project" value="UniProtKB-KW"/>
</dbReference>
<dbReference type="InterPro" id="IPR031310">
    <property type="entry name" value="Ribosomal_uL5_N"/>
</dbReference>
<evidence type="ECO:0000256" key="6">
    <source>
        <dbReference type="HAMAP-Rule" id="MF_01333"/>
    </source>
</evidence>
<dbReference type="PIRSF" id="PIRSF002161">
    <property type="entry name" value="Ribosomal_L5"/>
    <property type="match status" value="1"/>
</dbReference>
<organism evidence="10 11">
    <name type="scientific">Candidatus Cyrtobacter comes</name>
    <dbReference type="NCBI Taxonomy" id="675776"/>
    <lineage>
        <taxon>Bacteria</taxon>
        <taxon>Pseudomonadati</taxon>
        <taxon>Pseudomonadota</taxon>
        <taxon>Alphaproteobacteria</taxon>
        <taxon>Rickettsiales</taxon>
        <taxon>Candidatus Midichloriaceae</taxon>
        <taxon>Candidatus Cyrtobacter</taxon>
    </lineage>
</organism>
<gene>
    <name evidence="6" type="primary">rplE</name>
    <name evidence="10" type="ORF">Cyrtocomes_00092</name>
</gene>
<comment type="function">
    <text evidence="6">This is 1 of the proteins that bind and probably mediate the attachment of the 5S RNA into the large ribosomal subunit, where it forms part of the central protuberance. In the 70S ribosome it contacts protein S13 of the 30S subunit (bridge B1b), connecting the 2 subunits; this bridge is implicated in subunit movement. Contacts the P site tRNA; the 5S rRNA and some of its associated proteins might help stabilize positioning of ribosome-bound tRNAs.</text>
</comment>
<dbReference type="InterPro" id="IPR020930">
    <property type="entry name" value="Ribosomal_uL5_bac-type"/>
</dbReference>
<keyword evidence="2 6" id="KW-0699">rRNA-binding</keyword>
<dbReference type="InterPro" id="IPR022803">
    <property type="entry name" value="Ribosomal_uL5_dom_sf"/>
</dbReference>
<feature type="domain" description="Large ribosomal subunit protein uL5 N-terminal" evidence="8">
    <location>
        <begin position="26"/>
        <end position="82"/>
    </location>
</feature>
<dbReference type="HAMAP" id="MF_01333_B">
    <property type="entry name" value="Ribosomal_uL5_B"/>
    <property type="match status" value="1"/>
</dbReference>
<comment type="similarity">
    <text evidence="1 6 7">Belongs to the universal ribosomal protein uL5 family.</text>
</comment>
<dbReference type="InterPro" id="IPR020929">
    <property type="entry name" value="Ribosomal_uL5_CS"/>
</dbReference>
<dbReference type="PANTHER" id="PTHR11994">
    <property type="entry name" value="60S RIBOSOMAL PROTEIN L11-RELATED"/>
    <property type="match status" value="1"/>
</dbReference>
<sequence>MNKARLYQKYCDEVRPSLAKALGKKNLMSVPAFEKVVVSMGLGSQLGDAKYVAEACEELFLITGQKPVVTKAKKSIAAFKLRKGMPVGCKVTLRRKMMYEFIDRLVHIAFPQIKDFRGMRAAQFDGNGNFALGLKEQMVFPEIEYDNVSATRGMNIVIVTSSRSDEEAKALLQAFNVPFII</sequence>
<evidence type="ECO:0000256" key="7">
    <source>
        <dbReference type="RuleBase" id="RU003930"/>
    </source>
</evidence>
<evidence type="ECO:0000313" key="10">
    <source>
        <dbReference type="EMBL" id="MDZ5761734.1"/>
    </source>
</evidence>
<evidence type="ECO:0000256" key="4">
    <source>
        <dbReference type="ARBA" id="ARBA00022980"/>
    </source>
</evidence>
<evidence type="ECO:0000256" key="2">
    <source>
        <dbReference type="ARBA" id="ARBA00022730"/>
    </source>
</evidence>
<evidence type="ECO:0000259" key="9">
    <source>
        <dbReference type="Pfam" id="PF00673"/>
    </source>
</evidence>
<protein>
    <recommendedName>
        <fullName evidence="6">Large ribosomal subunit protein uL5</fullName>
    </recommendedName>
</protein>
<dbReference type="EMBL" id="JARGYT010000002">
    <property type="protein sequence ID" value="MDZ5761734.1"/>
    <property type="molecule type" value="Genomic_DNA"/>
</dbReference>
<reference evidence="10 11" key="1">
    <citation type="submission" date="2023-02" db="EMBL/GenBank/DDBJ databases">
        <title>Host association and intracellularity evolved multiple times independently in the Rickettsiales.</title>
        <authorList>
            <person name="Castelli M."/>
            <person name="Nardi T."/>
            <person name="Gammuto L."/>
            <person name="Bellinzona G."/>
            <person name="Sabaneyeva E."/>
            <person name="Potekhin A."/>
            <person name="Serra V."/>
            <person name="Petroni G."/>
            <person name="Sassera D."/>
        </authorList>
    </citation>
    <scope>NUCLEOTIDE SEQUENCE [LARGE SCALE GENOMIC DNA]</scope>
    <source>
        <strain evidence="10 11">BOD18</strain>
    </source>
</reference>
<keyword evidence="3 6" id="KW-0694">RNA-binding</keyword>
<dbReference type="InterPro" id="IPR002132">
    <property type="entry name" value="Ribosomal_uL5"/>
</dbReference>
<dbReference type="NCBIfam" id="NF000585">
    <property type="entry name" value="PRK00010.1"/>
    <property type="match status" value="1"/>
</dbReference>
<dbReference type="InterPro" id="IPR031309">
    <property type="entry name" value="Ribosomal_uL5_C"/>
</dbReference>
<evidence type="ECO:0000256" key="1">
    <source>
        <dbReference type="ARBA" id="ARBA00008553"/>
    </source>
</evidence>
<dbReference type="SUPFAM" id="SSF55282">
    <property type="entry name" value="RL5-like"/>
    <property type="match status" value="1"/>
</dbReference>
<dbReference type="RefSeq" id="WP_322497244.1">
    <property type="nucleotide sequence ID" value="NZ_JARGYT010000002.1"/>
</dbReference>
<evidence type="ECO:0000259" key="8">
    <source>
        <dbReference type="Pfam" id="PF00281"/>
    </source>
</evidence>
<dbReference type="Pfam" id="PF00281">
    <property type="entry name" value="Ribosomal_L5"/>
    <property type="match status" value="1"/>
</dbReference>
<dbReference type="Proteomes" id="UP001293791">
    <property type="component" value="Unassembled WGS sequence"/>
</dbReference>
<evidence type="ECO:0000313" key="11">
    <source>
        <dbReference type="Proteomes" id="UP001293791"/>
    </source>
</evidence>
<dbReference type="Gene3D" id="3.30.1440.10">
    <property type="match status" value="1"/>
</dbReference>
<comment type="subunit">
    <text evidence="6">Part of the 50S ribosomal subunit; part of the 5S rRNA/L5/L18/L25 subcomplex. Contacts the 5S rRNA and the P site tRNA. Forms a bridge to the 30S subunit in the 70S ribosome.</text>
</comment>
<keyword evidence="6" id="KW-0820">tRNA-binding</keyword>
<evidence type="ECO:0000256" key="5">
    <source>
        <dbReference type="ARBA" id="ARBA00023274"/>
    </source>
</evidence>
<dbReference type="PROSITE" id="PS00358">
    <property type="entry name" value="RIBOSOMAL_L5"/>
    <property type="match status" value="1"/>
</dbReference>
<feature type="domain" description="Large ribosomal subunit protein uL5 C-terminal" evidence="9">
    <location>
        <begin position="86"/>
        <end position="179"/>
    </location>
</feature>
<evidence type="ECO:0000256" key="3">
    <source>
        <dbReference type="ARBA" id="ARBA00022884"/>
    </source>
</evidence>
<name>A0ABU5L6H7_9RICK</name>
<keyword evidence="4 6" id="KW-0689">Ribosomal protein</keyword>
<proteinExistence type="inferred from homology"/>
<accession>A0ABU5L6H7</accession>
<keyword evidence="11" id="KW-1185">Reference proteome</keyword>
<comment type="caution">
    <text evidence="10">The sequence shown here is derived from an EMBL/GenBank/DDBJ whole genome shotgun (WGS) entry which is preliminary data.</text>
</comment>
<dbReference type="Pfam" id="PF00673">
    <property type="entry name" value="Ribosomal_L5_C"/>
    <property type="match status" value="1"/>
</dbReference>
<keyword evidence="5 6" id="KW-0687">Ribonucleoprotein</keyword>